<evidence type="ECO:0000256" key="2">
    <source>
        <dbReference type="SAM" id="SignalP"/>
    </source>
</evidence>
<dbReference type="AlphaFoldDB" id="A0A7S0HR55"/>
<evidence type="ECO:0000256" key="1">
    <source>
        <dbReference type="SAM" id="MobiDB-lite"/>
    </source>
</evidence>
<evidence type="ECO:0000313" key="3">
    <source>
        <dbReference type="EMBL" id="CAD8495743.1"/>
    </source>
</evidence>
<feature type="region of interest" description="Disordered" evidence="1">
    <location>
        <begin position="249"/>
        <end position="271"/>
    </location>
</feature>
<organism evidence="3">
    <name type="scientific">Phaeocystis antarctica</name>
    <dbReference type="NCBI Taxonomy" id="33657"/>
    <lineage>
        <taxon>Eukaryota</taxon>
        <taxon>Haptista</taxon>
        <taxon>Haptophyta</taxon>
        <taxon>Prymnesiophyceae</taxon>
        <taxon>Phaeocystales</taxon>
        <taxon>Phaeocystaceae</taxon>
        <taxon>Phaeocystis</taxon>
    </lineage>
</organism>
<feature type="signal peptide" evidence="2">
    <location>
        <begin position="1"/>
        <end position="19"/>
    </location>
</feature>
<feature type="compositionally biased region" description="Basic and acidic residues" evidence="1">
    <location>
        <begin position="251"/>
        <end position="271"/>
    </location>
</feature>
<feature type="chain" id="PRO_5030985380" evidence="2">
    <location>
        <begin position="20"/>
        <end position="271"/>
    </location>
</feature>
<sequence>MLACAIASLALLRAPPLRADGQRVARSAIHMATSAEPKKASAFGTFMASKSMKMTTIKKGAKPKLRGKRLPPSMLELTGKFKKQYAKQDLEVLWAAMLKIYGSQQLAEQAARDNPQILNPSYSFCNTMLASADVLNNMMSKEEALEVMTNNPAVLQCGPSLDTLGPDEIKGFASIRALGNKIPESARNFLLIATLLFTLFPVAAQNNPALQDSWLLSLSKPLVGTLFAVLIEGSRIVIVGSIIKSSVGGSEQEKEAIEKAKQSERRRMGKA</sequence>
<protein>
    <submittedName>
        <fullName evidence="3">Uncharacterized protein</fullName>
    </submittedName>
</protein>
<keyword evidence="2" id="KW-0732">Signal</keyword>
<reference evidence="3" key="1">
    <citation type="submission" date="2021-01" db="EMBL/GenBank/DDBJ databases">
        <authorList>
            <person name="Corre E."/>
            <person name="Pelletier E."/>
            <person name="Niang G."/>
            <person name="Scheremetjew M."/>
            <person name="Finn R."/>
            <person name="Kale V."/>
            <person name="Holt S."/>
            <person name="Cochrane G."/>
            <person name="Meng A."/>
            <person name="Brown T."/>
            <person name="Cohen L."/>
        </authorList>
    </citation>
    <scope>NUCLEOTIDE SEQUENCE</scope>
    <source>
        <strain evidence="3">CCMP1374</strain>
    </source>
</reference>
<dbReference type="EMBL" id="HBEP01024038">
    <property type="protein sequence ID" value="CAD8495743.1"/>
    <property type="molecule type" value="Transcribed_RNA"/>
</dbReference>
<name>A0A7S0HR55_9EUKA</name>
<accession>A0A7S0HR55</accession>
<proteinExistence type="predicted"/>
<gene>
    <name evidence="3" type="ORF">PANT1444_LOCUS13615</name>
</gene>